<evidence type="ECO:0008006" key="3">
    <source>
        <dbReference type="Google" id="ProtNLM"/>
    </source>
</evidence>
<organism evidence="1 2">
    <name type="scientific">Candidatus Gallitreponema excrementavium</name>
    <dbReference type="NCBI Taxonomy" id="2840840"/>
    <lineage>
        <taxon>Bacteria</taxon>
        <taxon>Pseudomonadati</taxon>
        <taxon>Spirochaetota</taxon>
        <taxon>Spirochaetia</taxon>
        <taxon>Spirochaetales</taxon>
        <taxon>Candidatus Gallitreponema</taxon>
    </lineage>
</organism>
<comment type="caution">
    <text evidence="1">The sequence shown here is derived from an EMBL/GenBank/DDBJ whole genome shotgun (WGS) entry which is preliminary data.</text>
</comment>
<name>A0A9D9HMT7_9SPIR</name>
<evidence type="ECO:0000313" key="2">
    <source>
        <dbReference type="Proteomes" id="UP000823638"/>
    </source>
</evidence>
<accession>A0A9D9HMT7</accession>
<reference evidence="1" key="1">
    <citation type="submission" date="2020-10" db="EMBL/GenBank/DDBJ databases">
        <authorList>
            <person name="Gilroy R."/>
        </authorList>
    </citation>
    <scope>NUCLEOTIDE SEQUENCE</scope>
    <source>
        <strain evidence="1">10532</strain>
    </source>
</reference>
<gene>
    <name evidence="1" type="ORF">IAA81_01230</name>
</gene>
<proteinExistence type="predicted"/>
<dbReference type="Proteomes" id="UP000823638">
    <property type="component" value="Unassembled WGS sequence"/>
</dbReference>
<evidence type="ECO:0000313" key="1">
    <source>
        <dbReference type="EMBL" id="MBO8456832.1"/>
    </source>
</evidence>
<protein>
    <recommendedName>
        <fullName evidence="3">Outer membrane protein beta-barrel domain-containing protein</fullName>
    </recommendedName>
</protein>
<sequence length="210" mass="23751">MRKNFFVLAIFLCPGLFFGEGKMFDFSVFGGIQAVVNSDGLSSDSSQIVPSPGAVFRLPFLDNLEFSPAVNIYFTRNLYVNGMVLPASLENRMLFTTTVLFDFPVSYVFKTSFADYYIGGGLSVFARFALGESVLEENEESLVKKANEFYWSRGRFFMPSLRGEVVFNTLENLRPGILLRCFFPLYNLWIKTGLPFVHSMEFSAAVTISW</sequence>
<dbReference type="AlphaFoldDB" id="A0A9D9HMT7"/>
<reference evidence="1" key="2">
    <citation type="journal article" date="2021" name="PeerJ">
        <title>Extensive microbial diversity within the chicken gut microbiome revealed by metagenomics and culture.</title>
        <authorList>
            <person name="Gilroy R."/>
            <person name="Ravi A."/>
            <person name="Getino M."/>
            <person name="Pursley I."/>
            <person name="Horton D.L."/>
            <person name="Alikhan N.F."/>
            <person name="Baker D."/>
            <person name="Gharbi K."/>
            <person name="Hall N."/>
            <person name="Watson M."/>
            <person name="Adriaenssens E.M."/>
            <person name="Foster-Nyarko E."/>
            <person name="Jarju S."/>
            <person name="Secka A."/>
            <person name="Antonio M."/>
            <person name="Oren A."/>
            <person name="Chaudhuri R.R."/>
            <person name="La Ragione R."/>
            <person name="Hildebrand F."/>
            <person name="Pallen M.J."/>
        </authorList>
    </citation>
    <scope>NUCLEOTIDE SEQUENCE</scope>
    <source>
        <strain evidence="1">10532</strain>
    </source>
</reference>
<dbReference type="EMBL" id="JADIMM010000019">
    <property type="protein sequence ID" value="MBO8456832.1"/>
    <property type="molecule type" value="Genomic_DNA"/>
</dbReference>